<dbReference type="Pfam" id="PF00173">
    <property type="entry name" value="Cyt-b5"/>
    <property type="match status" value="1"/>
</dbReference>
<dbReference type="PANTHER" id="PTHR22870:SF398">
    <property type="entry name" value="E3 UBIQUITIN-PROTEIN LIGASE HERC2"/>
    <property type="match status" value="1"/>
</dbReference>
<feature type="repeat" description="RCC1" evidence="2">
    <location>
        <begin position="1828"/>
        <end position="1879"/>
    </location>
</feature>
<reference evidence="6" key="2">
    <citation type="submission" date="2020-06" db="EMBL/GenBank/DDBJ databases">
        <authorList>
            <person name="Sheffer M."/>
        </authorList>
    </citation>
    <scope>NUCLEOTIDE SEQUENCE</scope>
</reference>
<dbReference type="SUPFAM" id="SSF55856">
    <property type="entry name" value="Cytochrome b5-like heme/steroid binding domain"/>
    <property type="match status" value="1"/>
</dbReference>
<keyword evidence="1" id="KW-0677">Repeat</keyword>
<dbReference type="PANTHER" id="PTHR22870">
    <property type="entry name" value="REGULATOR OF CHROMOSOME CONDENSATION"/>
    <property type="match status" value="1"/>
</dbReference>
<gene>
    <name evidence="6" type="ORF">HNY73_007147</name>
</gene>
<name>A0A8T0FDI8_ARGBR</name>
<proteinExistence type="predicted"/>
<dbReference type="InterPro" id="IPR042541">
    <property type="entry name" value="BART_sf"/>
</dbReference>
<dbReference type="Gene3D" id="2.130.10.30">
    <property type="entry name" value="Regulator of chromosome condensation 1/beta-lactamase-inhibitor protein II"/>
    <property type="match status" value="6"/>
</dbReference>
<feature type="repeat" description="RCC1" evidence="2">
    <location>
        <begin position="1218"/>
        <end position="1271"/>
    </location>
</feature>
<feature type="repeat" description="RCC1" evidence="2">
    <location>
        <begin position="289"/>
        <end position="340"/>
    </location>
</feature>
<organism evidence="6 7">
    <name type="scientific">Argiope bruennichi</name>
    <name type="common">Wasp spider</name>
    <name type="synonym">Aranea bruennichi</name>
    <dbReference type="NCBI Taxonomy" id="94029"/>
    <lineage>
        <taxon>Eukaryota</taxon>
        <taxon>Metazoa</taxon>
        <taxon>Ecdysozoa</taxon>
        <taxon>Arthropoda</taxon>
        <taxon>Chelicerata</taxon>
        <taxon>Arachnida</taxon>
        <taxon>Araneae</taxon>
        <taxon>Araneomorphae</taxon>
        <taxon>Entelegynae</taxon>
        <taxon>Araneoidea</taxon>
        <taxon>Araneidae</taxon>
        <taxon>Argiope</taxon>
    </lineage>
</organism>
<evidence type="ECO:0000259" key="5">
    <source>
        <dbReference type="Pfam" id="PF00173"/>
    </source>
</evidence>
<feature type="domain" description="Cytochrome b5 heme-binding" evidence="5">
    <location>
        <begin position="521"/>
        <end position="560"/>
    </location>
</feature>
<feature type="repeat" description="RCC1" evidence="2">
    <location>
        <begin position="221"/>
        <end position="288"/>
    </location>
</feature>
<dbReference type="Proteomes" id="UP000807504">
    <property type="component" value="Unassembled WGS sequence"/>
</dbReference>
<reference evidence="6" key="1">
    <citation type="journal article" date="2020" name="bioRxiv">
        <title>Chromosome-level reference genome of the European wasp spider Argiope bruennichi: a resource for studies on range expansion and evolutionary adaptation.</title>
        <authorList>
            <person name="Sheffer M.M."/>
            <person name="Hoppe A."/>
            <person name="Krehenwinkel H."/>
            <person name="Uhl G."/>
            <person name="Kuss A.W."/>
            <person name="Jensen L."/>
            <person name="Jensen C."/>
            <person name="Gillespie R.G."/>
            <person name="Hoff K.J."/>
            <person name="Prost S."/>
        </authorList>
    </citation>
    <scope>NUCLEOTIDE SEQUENCE</scope>
</reference>
<keyword evidence="3" id="KW-0175">Coiled coil</keyword>
<feature type="compositionally biased region" description="Low complexity" evidence="4">
    <location>
        <begin position="2052"/>
        <end position="2064"/>
    </location>
</feature>
<feature type="repeat" description="RCC1" evidence="2">
    <location>
        <begin position="1338"/>
        <end position="1389"/>
    </location>
</feature>
<evidence type="ECO:0000256" key="4">
    <source>
        <dbReference type="SAM" id="MobiDB-lite"/>
    </source>
</evidence>
<feature type="repeat" description="RCC1" evidence="2">
    <location>
        <begin position="341"/>
        <end position="388"/>
    </location>
</feature>
<accession>A0A8T0FDI8</accession>
<sequence>MDSKVSPSVKSTFHLREKMRLHFQRRCDYKWLKMDLQAIFSPHGLSDFWNELVKEREIMLPKAGVDQLKECLELIQNEKQLLGCEASSSTISATRLKQRLIVIHRYFSAWPQKKQTSNAQVPLNKGQSLSSEESNRVAEFGTCAPLVPILKRFRAVLNYKPKPIELNMSNVQKKKLFIGKLQNSFLELSSPVPMLIQDLCGKNVKRIACGPTTSAAITASGDLYTWGRGRAGKLGHGIVFAWGDEESRKVNRNSCEEIKPPKVVEKLNGIDICRVYSGVDICIALARNGDVYTWGKGDNIRLGHPTEEYARFPKLIESLASKKVIDISVGHCHCVAITEDGDVYGWGQNDNGQLGDFTGPEPALIASFKGKNVRVACGDKRDHGLMLEDKNITSARTAESLNSTQAQDDTNFDDVLGKSCDIPILYLLNQLLRNVSMQTLLKLENNVPETMTSSAIKFEKLEKMEKSPSLNLLLRFQRLLISEFYAARSNDLDSEKEKASNLSLTAMVHSNDNCPIIYKTDLENHNKDNGLWTIIHGKVYNLQEFKHRAPCGLLNLEQYAVSGATPTEVHLLPGICDMNVPTDPKLCFLQNIAENRLNEPLVKKFLNLTQEFSRDHHISVHLNFPADHPVEEVGRLLIAVLLKHLGLGETCVSLAENTNSVVSPCIEHVLRITQQAKYCLIKSSCITNFLELETLANELVSFVLDSDIDVEGLRKALYCQVERAKVRQKGYNSLLGLVKRDKIISSVKYSLLSGWLGLIEFGSKKIKHIPHCLDNINMIPPYDRIMVETQCTSFMTWAIKELRSCVLQLEMHSSKSTISVQEKSGAKQKTSSILHIKEAEIRNAEKAVELFPLTRFPLIYIGLLFGDFRALETGLAVSSGVFALVQTILRILASSDVYQAGQPVLLLHDSCLLLLKNLSLYMGLFANNVPKPAVNSLAGLLRSILNTIYGDTQKYPHKGKWEMRPKVSLTASHCSTLAEEYVSVLRHLHSLPAWRIYISRFIAEYLHLFIEIFTQPLDLVPASKFHLDDELASDKMLDVWASLLALAVGDESCIENKCKTDQQPSITVTSSGSYLNSELDFSSKLEVVVSWLLEHEDEIADVSDDDSSTSFEAYTDSDSFTADDENDAMKAFCPKVADPGSYNVRVEWKRMGKTYWMRYKFLELLHPLLQVDQSAASMQCCLEVGDQVRVKSTVNTPFYKWGSITHESIGIVRVTQDGKVYACGEGTNGRLGLGHSNNVSIPRQITTLGSFVVRKVAVHSGGRHALGLTVDGKVFSWGEGDDGKLGLGNRVGKGDYFRLGHGEEGHVRKPQLIEGLRGKKIVHVAVGALHCLAVTDSGQVYAWGDNDHGQQGNGTTTVNRKPALVQGLEDVKITRVACGSSHSIAWTTVEVQSPRLHDPVLFPVPRDPLGALALGRSDSAVQDDIEANISNKIFLANSKHIQRPSLMKTVLSSTNDQARQQALQNVLQALQIHLAREAVVSAFTPHTDISDEMSMSMSVNKESSPALKQDDVVPFPDAGKLSLGRKIKSNSFAKAAKVAEMILELCVTELEDVATELSSRRHMPLPVVQETPHPYPDNVTLSNVVKIPASSHRMWALNKLRQLKSSVLGDKMSIVTIMSESSDDSPSDTQVNVSQVLVALACDLSLDSIPSCSESHKWLWFRRYCMASRVSTSLSERTALPPAFCEEVRRKIREMCSEDEEVTAEHEDHKLFKQEHDEQLILWVNSACITSTGELFTWGKGRYGRLGHGDSEDQLKPKKVELLANYKVIDVACGSGEPRRLGKGDYHRLGHGTDDHVRRPKKVTSLHNKKVISIAVGSLHCVVCTDAGEVYTWGDNDEGQLGDGSTNAIQRPRLVSALQGKKINKVACGSAHTVAWSTCKTSHTGRLPTLIPLEYDYLRDISIPSLFEQLWAANDYEIFKRMMTQKNLELQLQALDLLAHQYGLLPESFLPGEDYEPSTEEKKIMEIVIKQYIEENPETTVAEEQNEQKEIIQATKAQLEEERQREIKLMEKVSPEEIRRRQEYLRQQREKLLALKKQEREKLLQKYEETTTSRPRSARAAQRAVLEEKAEPTSDANVQAFRNSLAARLKAEVIDKK</sequence>
<evidence type="ECO:0000256" key="3">
    <source>
        <dbReference type="SAM" id="Coils"/>
    </source>
</evidence>
<dbReference type="EMBL" id="JABXBU010000012">
    <property type="protein sequence ID" value="KAF8789186.1"/>
    <property type="molecule type" value="Genomic_DNA"/>
</dbReference>
<dbReference type="Pfam" id="PF00415">
    <property type="entry name" value="RCC1"/>
    <property type="match status" value="9"/>
</dbReference>
<dbReference type="InterPro" id="IPR051210">
    <property type="entry name" value="Ub_ligase/GEF_domain"/>
</dbReference>
<feature type="region of interest" description="Disordered" evidence="4">
    <location>
        <begin position="2046"/>
        <end position="2076"/>
    </location>
</feature>
<evidence type="ECO:0000313" key="6">
    <source>
        <dbReference type="EMBL" id="KAF8789186.1"/>
    </source>
</evidence>
<dbReference type="InterPro" id="IPR000408">
    <property type="entry name" value="Reg_chr_condens"/>
</dbReference>
<dbReference type="Gene3D" id="3.10.120.10">
    <property type="entry name" value="Cytochrome b5-like heme/steroid binding domain"/>
    <property type="match status" value="1"/>
</dbReference>
<dbReference type="InterPro" id="IPR009091">
    <property type="entry name" value="RCC1/BLIP-II"/>
</dbReference>
<dbReference type="PRINTS" id="PR00633">
    <property type="entry name" value="RCCNDNSATION"/>
</dbReference>
<evidence type="ECO:0000313" key="7">
    <source>
        <dbReference type="Proteomes" id="UP000807504"/>
    </source>
</evidence>
<dbReference type="SUPFAM" id="SSF50985">
    <property type="entry name" value="RCC1/BLIP-II"/>
    <property type="match status" value="3"/>
</dbReference>
<feature type="repeat" description="RCC1" evidence="2">
    <location>
        <begin position="1782"/>
        <end position="1827"/>
    </location>
</feature>
<comment type="caution">
    <text evidence="6">The sequence shown here is derived from an EMBL/GenBank/DDBJ whole genome shotgun (WGS) entry which is preliminary data.</text>
</comment>
<dbReference type="Gene3D" id="1.20.1520.10">
    <property type="entry name" value="ADP-ribosylation factor-like 2-binding protein, domain"/>
    <property type="match status" value="1"/>
</dbReference>
<feature type="repeat" description="RCC1" evidence="2">
    <location>
        <begin position="1733"/>
        <end position="1784"/>
    </location>
</feature>
<dbReference type="InterPro" id="IPR001199">
    <property type="entry name" value="Cyt_B5-like_heme/steroid-bd"/>
</dbReference>
<feature type="repeat" description="RCC1" evidence="2">
    <location>
        <begin position="1272"/>
        <end position="1337"/>
    </location>
</feature>
<keyword evidence="7" id="KW-1185">Reference proteome</keyword>
<protein>
    <submittedName>
        <fullName evidence="6">E3 ubiquitin-protein ligase HERC2 like protein</fullName>
    </submittedName>
</protein>
<evidence type="ECO:0000256" key="1">
    <source>
        <dbReference type="ARBA" id="ARBA00022737"/>
    </source>
</evidence>
<evidence type="ECO:0000256" key="2">
    <source>
        <dbReference type="PROSITE-ProRule" id="PRU00235"/>
    </source>
</evidence>
<feature type="coiled-coil region" evidence="3">
    <location>
        <begin position="1982"/>
        <end position="2012"/>
    </location>
</feature>
<dbReference type="PROSITE" id="PS50012">
    <property type="entry name" value="RCC1_3"/>
    <property type="match status" value="9"/>
</dbReference>
<dbReference type="InterPro" id="IPR036400">
    <property type="entry name" value="Cyt_B5-like_heme/steroid_sf"/>
</dbReference>